<evidence type="ECO:0000313" key="1">
    <source>
        <dbReference type="EMBL" id="CAI9271343.1"/>
    </source>
</evidence>
<dbReference type="EMBL" id="OX465078">
    <property type="protein sequence ID" value="CAI9271343.1"/>
    <property type="molecule type" value="Genomic_DNA"/>
</dbReference>
<evidence type="ECO:0008006" key="3">
    <source>
        <dbReference type="Google" id="ProtNLM"/>
    </source>
</evidence>
<dbReference type="Pfam" id="PF14299">
    <property type="entry name" value="PP2"/>
    <property type="match status" value="1"/>
</dbReference>
<accession>A0AA35VLW3</accession>
<evidence type="ECO:0000313" key="2">
    <source>
        <dbReference type="Proteomes" id="UP001177003"/>
    </source>
</evidence>
<protein>
    <recommendedName>
        <fullName evidence="3">F-box domain-containing protein</fullName>
    </recommendedName>
</protein>
<gene>
    <name evidence="1" type="ORF">LSALG_LOCUS11614</name>
</gene>
<dbReference type="AlphaFoldDB" id="A0AA35VLW3"/>
<reference evidence="1" key="1">
    <citation type="submission" date="2023-04" db="EMBL/GenBank/DDBJ databases">
        <authorList>
            <person name="Vijverberg K."/>
            <person name="Xiong W."/>
            <person name="Schranz E."/>
        </authorList>
    </citation>
    <scope>NUCLEOTIDE SEQUENCE</scope>
</reference>
<dbReference type="PANTHER" id="PTHR32278">
    <property type="entry name" value="F-BOX DOMAIN-CONTAINING PROTEIN"/>
    <property type="match status" value="1"/>
</dbReference>
<name>A0AA35VLW3_LACSI</name>
<dbReference type="InterPro" id="IPR025886">
    <property type="entry name" value="PP2-like"/>
</dbReference>
<sequence>MEFHMLGANDLSIEWQDDTRYWEWGHIPESRFPEVCTLREVWWLEIHGKVAAVNLSQNNTYVAYLVFRTTENCSGLDAPAKSSVSFRGVKRETENVYLQTPGRVRQDYVIPLRRNDGWMEIKLGEFEYKEGDDGEVEMVFKEVTLNKRKSGLIVEGIEIRPK</sequence>
<dbReference type="Proteomes" id="UP001177003">
    <property type="component" value="Chromosome 2"/>
</dbReference>
<dbReference type="PANTHER" id="PTHR32278:SF61">
    <property type="entry name" value="F-BOX DOMAIN, PHLOEM PROTEIN 2-LIKE PROTEIN-RELATED"/>
    <property type="match status" value="1"/>
</dbReference>
<organism evidence="1 2">
    <name type="scientific">Lactuca saligna</name>
    <name type="common">Willowleaf lettuce</name>
    <dbReference type="NCBI Taxonomy" id="75948"/>
    <lineage>
        <taxon>Eukaryota</taxon>
        <taxon>Viridiplantae</taxon>
        <taxon>Streptophyta</taxon>
        <taxon>Embryophyta</taxon>
        <taxon>Tracheophyta</taxon>
        <taxon>Spermatophyta</taxon>
        <taxon>Magnoliopsida</taxon>
        <taxon>eudicotyledons</taxon>
        <taxon>Gunneridae</taxon>
        <taxon>Pentapetalae</taxon>
        <taxon>asterids</taxon>
        <taxon>campanulids</taxon>
        <taxon>Asterales</taxon>
        <taxon>Asteraceae</taxon>
        <taxon>Cichorioideae</taxon>
        <taxon>Cichorieae</taxon>
        <taxon>Lactucinae</taxon>
        <taxon>Lactuca</taxon>
    </lineage>
</organism>
<proteinExistence type="predicted"/>
<keyword evidence="2" id="KW-1185">Reference proteome</keyword>